<dbReference type="InterPro" id="IPR028994">
    <property type="entry name" value="Integrin_alpha_N"/>
</dbReference>
<feature type="signal peptide" evidence="1">
    <location>
        <begin position="1"/>
        <end position="31"/>
    </location>
</feature>
<dbReference type="InterPro" id="IPR009003">
    <property type="entry name" value="Peptidase_S1_PA"/>
</dbReference>
<organism evidence="3 4">
    <name type="scientific">Paractinoplanes pyxinae</name>
    <dbReference type="NCBI Taxonomy" id="2997416"/>
    <lineage>
        <taxon>Bacteria</taxon>
        <taxon>Bacillati</taxon>
        <taxon>Actinomycetota</taxon>
        <taxon>Actinomycetes</taxon>
        <taxon>Micromonosporales</taxon>
        <taxon>Micromonosporaceae</taxon>
        <taxon>Paractinoplanes</taxon>
    </lineage>
</organism>
<sequence length="759" mass="78483">MRKRAHAWGSFLLTAALASSFLGGGTALALAGADEVADGGLPFVAKVSFGDVRACSGVLVAPQWIATAKECFANGDAPVAAGSPARPSTVVLGRTDVSTTAGKRLAVTTLVPHPERNLVLAQLSGAATGITPVAISKTAPAEGDTLRIAGYGRTATEWVPNRLHAGTFTVQSASATKFEVIGASAGATLCRGDSGGPAFRETSNGVELVGISDSSWQKGCIGEPASETRGQGYETRVDDLAGWIAGSTSARPAGLRSVVLGEFTRDGFQDVIGIDNLGWGWWYRSTSASTWSTPVRLSSTWGAYKELIVGRVDRDAYDDLLVLTDSGQLLLYTGNAAGGVTGRGQISTVSYGGYRDLALGKLNGDTYDALYAINASSGAWVKFPQTAAGGAFSTTPVSVGGGWGCCQKNVFGKFNDDAYLDLLTIEGSTGKLRIYPGTATGALGTGATIDSAGTTWDSAIDVAAGTFDSTGLAGLLTIDSAGALAVHRRTADGGWADRAQLPGTAWQRQPYDMLRLVGGEFNGNSYPDLIGIDAEGWGWLFPGTAAGTWGAPARLSSTWGTYKELVVGRIDRDAVDDLLILTDSGQLLLYAGTTTGGFNPKGQISTISYAGYRDLTVGRLDGDIYDALYAIESSTGAWVKFPQTTAGGAFSTTRTQVGGGWGCCKQNVFGKFNDDSYLDLVTVETSGKIRLYPGTATGALDTATTVDSVGAGFGSRDLAAVRSAATGRDSLVARDPSGTVLIYPAVASEADPIVFGPRG</sequence>
<dbReference type="SUPFAM" id="SSF50494">
    <property type="entry name" value="Trypsin-like serine proteases"/>
    <property type="match status" value="1"/>
</dbReference>
<evidence type="ECO:0000259" key="2">
    <source>
        <dbReference type="PROSITE" id="PS50240"/>
    </source>
</evidence>
<keyword evidence="1" id="KW-0732">Signal</keyword>
<dbReference type="InterPro" id="IPR001254">
    <property type="entry name" value="Trypsin_dom"/>
</dbReference>
<dbReference type="Gene3D" id="2.40.10.10">
    <property type="entry name" value="Trypsin-like serine proteases"/>
    <property type="match status" value="1"/>
</dbReference>
<accession>A0ABT4BGT3</accession>
<dbReference type="InterPro" id="IPR043504">
    <property type="entry name" value="Peptidase_S1_PA_chymotrypsin"/>
</dbReference>
<dbReference type="PROSITE" id="PS50240">
    <property type="entry name" value="TRYPSIN_DOM"/>
    <property type="match status" value="1"/>
</dbReference>
<dbReference type="SMART" id="SM00020">
    <property type="entry name" value="Tryp_SPc"/>
    <property type="match status" value="1"/>
</dbReference>
<dbReference type="Pfam" id="PF00089">
    <property type="entry name" value="Trypsin"/>
    <property type="match status" value="1"/>
</dbReference>
<dbReference type="PANTHER" id="PTHR44103:SF1">
    <property type="entry name" value="PROPROTEIN CONVERTASE P"/>
    <property type="match status" value="1"/>
</dbReference>
<feature type="domain" description="Peptidase S1" evidence="2">
    <location>
        <begin position="22"/>
        <end position="249"/>
    </location>
</feature>
<comment type="caution">
    <text evidence="3">The sequence shown here is derived from an EMBL/GenBank/DDBJ whole genome shotgun (WGS) entry which is preliminary data.</text>
</comment>
<dbReference type="PANTHER" id="PTHR44103">
    <property type="entry name" value="PROPROTEIN CONVERTASE P"/>
    <property type="match status" value="1"/>
</dbReference>
<evidence type="ECO:0000313" key="3">
    <source>
        <dbReference type="EMBL" id="MCY1145746.1"/>
    </source>
</evidence>
<keyword evidence="4" id="KW-1185">Reference proteome</keyword>
<protein>
    <submittedName>
        <fullName evidence="3">S1 family peptidase</fullName>
    </submittedName>
</protein>
<reference evidence="3" key="1">
    <citation type="submission" date="2022-11" db="EMBL/GenBank/DDBJ databases">
        <authorList>
            <person name="Somphong A."/>
            <person name="Phongsopitanun W."/>
        </authorList>
    </citation>
    <scope>NUCLEOTIDE SEQUENCE</scope>
    <source>
        <strain evidence="3">Pm04-4</strain>
    </source>
</reference>
<evidence type="ECO:0000256" key="1">
    <source>
        <dbReference type="SAM" id="SignalP"/>
    </source>
</evidence>
<feature type="chain" id="PRO_5047530409" evidence="1">
    <location>
        <begin position="32"/>
        <end position="759"/>
    </location>
</feature>
<dbReference type="RefSeq" id="WP_267570361.1">
    <property type="nucleotide sequence ID" value="NZ_JAPNTZ010000032.1"/>
</dbReference>
<evidence type="ECO:0000313" key="4">
    <source>
        <dbReference type="Proteomes" id="UP001151002"/>
    </source>
</evidence>
<dbReference type="Proteomes" id="UP001151002">
    <property type="component" value="Unassembled WGS sequence"/>
</dbReference>
<name>A0ABT4BGT3_9ACTN</name>
<gene>
    <name evidence="3" type="ORF">OWR29_47775</name>
</gene>
<proteinExistence type="predicted"/>
<dbReference type="EMBL" id="JAPNTZ010000032">
    <property type="protein sequence ID" value="MCY1145746.1"/>
    <property type="molecule type" value="Genomic_DNA"/>
</dbReference>
<dbReference type="SUPFAM" id="SSF69318">
    <property type="entry name" value="Integrin alpha N-terminal domain"/>
    <property type="match status" value="2"/>
</dbReference>